<keyword evidence="2" id="KW-1185">Reference proteome</keyword>
<name>A0A7W6HZX7_9BACT</name>
<evidence type="ECO:0000313" key="2">
    <source>
        <dbReference type="Proteomes" id="UP000546007"/>
    </source>
</evidence>
<evidence type="ECO:0000313" key="1">
    <source>
        <dbReference type="EMBL" id="MBB4028060.1"/>
    </source>
</evidence>
<protein>
    <submittedName>
        <fullName evidence="1">Uncharacterized protein</fullName>
    </submittedName>
</protein>
<dbReference type="Proteomes" id="UP000546007">
    <property type="component" value="Unassembled WGS sequence"/>
</dbReference>
<accession>A0A7W6HZX7</accession>
<comment type="caution">
    <text evidence="1">The sequence shown here is derived from an EMBL/GenBank/DDBJ whole genome shotgun (WGS) entry which is preliminary data.</text>
</comment>
<organism evidence="1 2">
    <name type="scientific">Butyricimonas faecihominis</name>
    <dbReference type="NCBI Taxonomy" id="1472416"/>
    <lineage>
        <taxon>Bacteria</taxon>
        <taxon>Pseudomonadati</taxon>
        <taxon>Bacteroidota</taxon>
        <taxon>Bacteroidia</taxon>
        <taxon>Bacteroidales</taxon>
        <taxon>Odoribacteraceae</taxon>
        <taxon>Butyricimonas</taxon>
    </lineage>
</organism>
<gene>
    <name evidence="1" type="ORF">GGR14_003883</name>
</gene>
<reference evidence="1 2" key="1">
    <citation type="submission" date="2020-08" db="EMBL/GenBank/DDBJ databases">
        <title>Genomic Encyclopedia of Type Strains, Phase IV (KMG-IV): sequencing the most valuable type-strain genomes for metagenomic binning, comparative biology and taxonomic classification.</title>
        <authorList>
            <person name="Goeker M."/>
        </authorList>
    </citation>
    <scope>NUCLEOTIDE SEQUENCE [LARGE SCALE GENOMIC DNA]</scope>
    <source>
        <strain evidence="1 2">DSM 105721</strain>
    </source>
</reference>
<dbReference type="GeneID" id="93101702"/>
<dbReference type="AlphaFoldDB" id="A0A7W6HZX7"/>
<sequence>MAIFESTIFENLSGTVGNVTSYKLKDKQVARAKIFSRKDAKTLQQLKQRTRMKTISLFKHHLTPILPSGFCTSSRKDASNRFLALNMGKVEVDDELNVTIDPLQLAISDGPLALPVIEAKIDHAGRRIIFRWKKQPLMPYMYKNDCLYGAIYETQMGRSRKVILGTRAEAGETTWELPKDWNSHHLVIYGFATTADGQKSSPTLGVLKSEEL</sequence>
<dbReference type="OrthoDB" id="1095343at2"/>
<dbReference type="RefSeq" id="WP_124318401.1">
    <property type="nucleotide sequence ID" value="NZ_AP028155.1"/>
</dbReference>
<proteinExistence type="predicted"/>
<dbReference type="EMBL" id="JACIES010000016">
    <property type="protein sequence ID" value="MBB4028060.1"/>
    <property type="molecule type" value="Genomic_DNA"/>
</dbReference>